<organism evidence="2 3">
    <name type="scientific">Mycena alexandri</name>
    <dbReference type="NCBI Taxonomy" id="1745969"/>
    <lineage>
        <taxon>Eukaryota</taxon>
        <taxon>Fungi</taxon>
        <taxon>Dikarya</taxon>
        <taxon>Basidiomycota</taxon>
        <taxon>Agaricomycotina</taxon>
        <taxon>Agaricomycetes</taxon>
        <taxon>Agaricomycetidae</taxon>
        <taxon>Agaricales</taxon>
        <taxon>Marasmiineae</taxon>
        <taxon>Mycenaceae</taxon>
        <taxon>Mycena</taxon>
    </lineage>
</organism>
<feature type="region of interest" description="Disordered" evidence="1">
    <location>
        <begin position="172"/>
        <end position="197"/>
    </location>
</feature>
<dbReference type="InterPro" id="IPR013950">
    <property type="entry name" value="Mis14/Nsl1"/>
</dbReference>
<name>A0AAD6T4F5_9AGAR</name>
<dbReference type="GO" id="GO:0000070">
    <property type="term" value="P:mitotic sister chromatid segregation"/>
    <property type="evidence" value="ECO:0007669"/>
    <property type="project" value="InterPro"/>
</dbReference>
<dbReference type="Pfam" id="PF08641">
    <property type="entry name" value="Mis14"/>
    <property type="match status" value="1"/>
</dbReference>
<accession>A0AAD6T4F5</accession>
<gene>
    <name evidence="2" type="ORF">C8F04DRAFT_1087685</name>
</gene>
<keyword evidence="3" id="KW-1185">Reference proteome</keyword>
<sequence length="197" mass="22579">MDHELPRISIPSMGVWHRIKGKFAKEVNARVEKYAKDNRLPAERKNAMLRNAEKYVEDTFKMAQANIRVNGRDFDSLQPHEQDAEPFDEALDRQIWALAGNRLEWHRKIALERRETPAKVENALQQLLEEHEALDAEVDESVPDDEMMSDGPQLDVDEKVVGQILAATGELTQTLPGQQERTERSRAVEAEFKALKP</sequence>
<dbReference type="Proteomes" id="UP001218188">
    <property type="component" value="Unassembled WGS sequence"/>
</dbReference>
<dbReference type="PANTHER" id="PTHR31749:SF3">
    <property type="entry name" value="KINETOCHORE-ASSOCIATED PROTEIN NSL1 HOMOLOG"/>
    <property type="match status" value="1"/>
</dbReference>
<dbReference type="AlphaFoldDB" id="A0AAD6T4F5"/>
<dbReference type="PANTHER" id="PTHR31749">
    <property type="entry name" value="KINETOCHORE-ASSOCIATED PROTEIN NSL1 HOMOLOG"/>
    <property type="match status" value="1"/>
</dbReference>
<proteinExistence type="predicted"/>
<evidence type="ECO:0000313" key="2">
    <source>
        <dbReference type="EMBL" id="KAJ7039253.1"/>
    </source>
</evidence>
<evidence type="ECO:0000256" key="1">
    <source>
        <dbReference type="SAM" id="MobiDB-lite"/>
    </source>
</evidence>
<protein>
    <submittedName>
        <fullName evidence="2">Uncharacterized protein</fullName>
    </submittedName>
</protein>
<evidence type="ECO:0000313" key="3">
    <source>
        <dbReference type="Proteomes" id="UP001218188"/>
    </source>
</evidence>
<feature type="compositionally biased region" description="Basic and acidic residues" evidence="1">
    <location>
        <begin position="180"/>
        <end position="197"/>
    </location>
</feature>
<dbReference type="GO" id="GO:0000444">
    <property type="term" value="C:MIS12/MIND type complex"/>
    <property type="evidence" value="ECO:0007669"/>
    <property type="project" value="TreeGrafter"/>
</dbReference>
<reference evidence="2" key="1">
    <citation type="submission" date="2023-03" db="EMBL/GenBank/DDBJ databases">
        <title>Massive genome expansion in bonnet fungi (Mycena s.s.) driven by repeated elements and novel gene families across ecological guilds.</title>
        <authorList>
            <consortium name="Lawrence Berkeley National Laboratory"/>
            <person name="Harder C.B."/>
            <person name="Miyauchi S."/>
            <person name="Viragh M."/>
            <person name="Kuo A."/>
            <person name="Thoen E."/>
            <person name="Andreopoulos B."/>
            <person name="Lu D."/>
            <person name="Skrede I."/>
            <person name="Drula E."/>
            <person name="Henrissat B."/>
            <person name="Morin E."/>
            <person name="Kohler A."/>
            <person name="Barry K."/>
            <person name="LaButti K."/>
            <person name="Morin E."/>
            <person name="Salamov A."/>
            <person name="Lipzen A."/>
            <person name="Mereny Z."/>
            <person name="Hegedus B."/>
            <person name="Baldrian P."/>
            <person name="Stursova M."/>
            <person name="Weitz H."/>
            <person name="Taylor A."/>
            <person name="Grigoriev I.V."/>
            <person name="Nagy L.G."/>
            <person name="Martin F."/>
            <person name="Kauserud H."/>
        </authorList>
    </citation>
    <scope>NUCLEOTIDE SEQUENCE</scope>
    <source>
        <strain evidence="2">CBHHK200</strain>
    </source>
</reference>
<comment type="caution">
    <text evidence="2">The sequence shown here is derived from an EMBL/GenBank/DDBJ whole genome shotgun (WGS) entry which is preliminary data.</text>
</comment>
<dbReference type="EMBL" id="JARJCM010000028">
    <property type="protein sequence ID" value="KAJ7039253.1"/>
    <property type="molecule type" value="Genomic_DNA"/>
</dbReference>